<evidence type="ECO:0000313" key="1">
    <source>
        <dbReference type="EMBL" id="SMF99508.1"/>
    </source>
</evidence>
<organism evidence="1 2">
    <name type="scientific">Burkholderia singularis</name>
    <dbReference type="NCBI Taxonomy" id="1503053"/>
    <lineage>
        <taxon>Bacteria</taxon>
        <taxon>Pseudomonadati</taxon>
        <taxon>Pseudomonadota</taxon>
        <taxon>Betaproteobacteria</taxon>
        <taxon>Burkholderiales</taxon>
        <taxon>Burkholderiaceae</taxon>
        <taxon>Burkholderia</taxon>
        <taxon>pseudomallei group</taxon>
    </lineage>
</organism>
<name>A0A238H2K4_9BURK</name>
<dbReference type="EMBL" id="FXAN01000041">
    <property type="protein sequence ID" value="SMF99508.1"/>
    <property type="molecule type" value="Genomic_DNA"/>
</dbReference>
<dbReference type="AlphaFoldDB" id="A0A238H2K4"/>
<dbReference type="Proteomes" id="UP000198460">
    <property type="component" value="Unassembled WGS sequence"/>
</dbReference>
<accession>A0A238H2K4</accession>
<gene>
    <name evidence="1" type="ORF">BSIN_2526</name>
</gene>
<evidence type="ECO:0000313" key="2">
    <source>
        <dbReference type="Proteomes" id="UP000198460"/>
    </source>
</evidence>
<sequence>MREAPAPQPDQRQRRITRLARMRRFCVGCARADAQAQDRDSMRNRSGPLLWWRGVRICRVQSAAS</sequence>
<reference evidence="1 2" key="1">
    <citation type="submission" date="2017-04" db="EMBL/GenBank/DDBJ databases">
        <authorList>
            <person name="Afonso C.L."/>
            <person name="Miller P.J."/>
            <person name="Scott M.A."/>
            <person name="Spackman E."/>
            <person name="Goraichik I."/>
            <person name="Dimitrov K.M."/>
            <person name="Suarez D.L."/>
            <person name="Swayne D.E."/>
        </authorList>
    </citation>
    <scope>NUCLEOTIDE SEQUENCE [LARGE SCALE GENOMIC DNA]</scope>
    <source>
        <strain evidence="1">LMG 28154</strain>
    </source>
</reference>
<proteinExistence type="predicted"/>
<protein>
    <submittedName>
        <fullName evidence="1">Uncharacterized protein</fullName>
    </submittedName>
</protein>